<dbReference type="AlphaFoldDB" id="A0A4Y2TPH9"/>
<dbReference type="SUPFAM" id="SSF46689">
    <property type="entry name" value="Homeodomain-like"/>
    <property type="match status" value="1"/>
</dbReference>
<feature type="compositionally biased region" description="Low complexity" evidence="2">
    <location>
        <begin position="160"/>
        <end position="173"/>
    </location>
</feature>
<dbReference type="Pfam" id="PF00249">
    <property type="entry name" value="Myb_DNA-binding"/>
    <property type="match status" value="1"/>
</dbReference>
<dbReference type="SMART" id="SM00717">
    <property type="entry name" value="SANT"/>
    <property type="match status" value="1"/>
</dbReference>
<dbReference type="FunFam" id="1.20.58.1880:FF:000001">
    <property type="entry name" value="REST corepressor 1"/>
    <property type="match status" value="1"/>
</dbReference>
<evidence type="ECO:0000256" key="1">
    <source>
        <dbReference type="ARBA" id="ARBA00004123"/>
    </source>
</evidence>
<accession>A0A4Y2TPH9</accession>
<dbReference type="PROSITE" id="PS51293">
    <property type="entry name" value="SANT"/>
    <property type="match status" value="1"/>
</dbReference>
<feature type="compositionally biased region" description="Pro residues" evidence="2">
    <location>
        <begin position="174"/>
        <end position="190"/>
    </location>
</feature>
<gene>
    <name evidence="4" type="primary">RCOR3_1</name>
    <name evidence="4" type="ORF">AVEN_145380_1</name>
</gene>
<keyword evidence="5" id="KW-1185">Reference proteome</keyword>
<dbReference type="PANTHER" id="PTHR16089">
    <property type="entry name" value="REST COREPRESSOR COREST PROTEIN-RELATED"/>
    <property type="match status" value="1"/>
</dbReference>
<dbReference type="EMBL" id="BGPR01029988">
    <property type="protein sequence ID" value="GBO02172.1"/>
    <property type="molecule type" value="Genomic_DNA"/>
</dbReference>
<dbReference type="Proteomes" id="UP000499080">
    <property type="component" value="Unassembled WGS sequence"/>
</dbReference>
<comment type="caution">
    <text evidence="4">The sequence shown here is derived from an EMBL/GenBank/DDBJ whole genome shotgun (WGS) entry which is preliminary data.</text>
</comment>
<dbReference type="GO" id="GO:0000118">
    <property type="term" value="C:histone deacetylase complex"/>
    <property type="evidence" value="ECO:0007669"/>
    <property type="project" value="TreeGrafter"/>
</dbReference>
<proteinExistence type="predicted"/>
<evidence type="ECO:0000313" key="5">
    <source>
        <dbReference type="Proteomes" id="UP000499080"/>
    </source>
</evidence>
<feature type="compositionally biased region" description="Low complexity" evidence="2">
    <location>
        <begin position="191"/>
        <end position="201"/>
    </location>
</feature>
<dbReference type="InterPro" id="IPR017884">
    <property type="entry name" value="SANT_dom"/>
</dbReference>
<dbReference type="InterPro" id="IPR051066">
    <property type="entry name" value="Trans_reg/Corepressor"/>
</dbReference>
<name>A0A4Y2TPH9_ARAVE</name>
<dbReference type="Pfam" id="PF20878">
    <property type="entry name" value="REST_helical"/>
    <property type="match status" value="1"/>
</dbReference>
<comment type="subcellular location">
    <subcellularLocation>
        <location evidence="1">Nucleus</location>
    </subcellularLocation>
</comment>
<evidence type="ECO:0000256" key="2">
    <source>
        <dbReference type="SAM" id="MobiDB-lite"/>
    </source>
</evidence>
<dbReference type="GO" id="GO:0006357">
    <property type="term" value="P:regulation of transcription by RNA polymerase II"/>
    <property type="evidence" value="ECO:0007669"/>
    <property type="project" value="TreeGrafter"/>
</dbReference>
<dbReference type="Gene3D" id="1.20.58.1880">
    <property type="match status" value="1"/>
</dbReference>
<reference evidence="4 5" key="1">
    <citation type="journal article" date="2019" name="Sci. Rep.">
        <title>Orb-weaving spider Araneus ventricosus genome elucidates the spidroin gene catalogue.</title>
        <authorList>
            <person name="Kono N."/>
            <person name="Nakamura H."/>
            <person name="Ohtoshi R."/>
            <person name="Moran D.A.P."/>
            <person name="Shinohara A."/>
            <person name="Yoshida Y."/>
            <person name="Fujiwara M."/>
            <person name="Mori M."/>
            <person name="Tomita M."/>
            <person name="Arakawa K."/>
        </authorList>
    </citation>
    <scope>NUCLEOTIDE SEQUENCE [LARGE SCALE GENOMIC DNA]</scope>
</reference>
<dbReference type="OrthoDB" id="10064338at2759"/>
<evidence type="ECO:0000259" key="3">
    <source>
        <dbReference type="PROSITE" id="PS51293"/>
    </source>
</evidence>
<dbReference type="InterPro" id="IPR049048">
    <property type="entry name" value="REST_helical"/>
</dbReference>
<organism evidence="4 5">
    <name type="scientific">Araneus ventricosus</name>
    <name type="common">Orbweaver spider</name>
    <name type="synonym">Epeira ventricosa</name>
    <dbReference type="NCBI Taxonomy" id="182803"/>
    <lineage>
        <taxon>Eukaryota</taxon>
        <taxon>Metazoa</taxon>
        <taxon>Ecdysozoa</taxon>
        <taxon>Arthropoda</taxon>
        <taxon>Chelicerata</taxon>
        <taxon>Arachnida</taxon>
        <taxon>Araneae</taxon>
        <taxon>Araneomorphae</taxon>
        <taxon>Entelegynae</taxon>
        <taxon>Araneoidea</taxon>
        <taxon>Araneidae</taxon>
        <taxon>Araneus</taxon>
    </lineage>
</organism>
<dbReference type="InterPro" id="IPR009057">
    <property type="entry name" value="Homeodomain-like_sf"/>
</dbReference>
<dbReference type="PANTHER" id="PTHR16089:SF28">
    <property type="entry name" value="REST COREPRESSOR"/>
    <property type="match status" value="1"/>
</dbReference>
<feature type="region of interest" description="Disordered" evidence="2">
    <location>
        <begin position="147"/>
        <end position="215"/>
    </location>
</feature>
<dbReference type="GO" id="GO:0005667">
    <property type="term" value="C:transcription regulator complex"/>
    <property type="evidence" value="ECO:0007669"/>
    <property type="project" value="TreeGrafter"/>
</dbReference>
<sequence>MRSARHNPARSKRKPPRGMHLNYDDLVAIVTAGNGEEDAILRSMDCEIISFKRQVQNNKQIISQLKHKMAAGIDAFRPPEGGNRVNNRWLNDELLLAVQGIRKYGRDFKAVAEVIGTKNEASVRSFFINYRRRFNLDNVLLEYDAEHGTNEETEEKMETESVPSVGNNSHPNSPGNPPQAAPPLLHPPQSPSNSSNANGQQRLCPPSLQQASSAR</sequence>
<evidence type="ECO:0000313" key="4">
    <source>
        <dbReference type="EMBL" id="GBO02172.1"/>
    </source>
</evidence>
<dbReference type="GO" id="GO:0003714">
    <property type="term" value="F:transcription corepressor activity"/>
    <property type="evidence" value="ECO:0007669"/>
    <property type="project" value="TreeGrafter"/>
</dbReference>
<protein>
    <submittedName>
        <fullName evidence="4">REST corepressor 3</fullName>
    </submittedName>
</protein>
<feature type="domain" description="SANT" evidence="3">
    <location>
        <begin position="84"/>
        <end position="135"/>
    </location>
</feature>
<dbReference type="InterPro" id="IPR001005">
    <property type="entry name" value="SANT/Myb"/>
</dbReference>